<feature type="transmembrane region" description="Helical" evidence="1">
    <location>
        <begin position="109"/>
        <end position="126"/>
    </location>
</feature>
<comment type="caution">
    <text evidence="2">The sequence shown here is derived from an EMBL/GenBank/DDBJ whole genome shotgun (WGS) entry which is preliminary data.</text>
</comment>
<keyword evidence="1" id="KW-1133">Transmembrane helix</keyword>
<keyword evidence="3" id="KW-1185">Reference proteome</keyword>
<organism evidence="2 3">
    <name type="scientific">Synchytrium endobioticum</name>
    <dbReference type="NCBI Taxonomy" id="286115"/>
    <lineage>
        <taxon>Eukaryota</taxon>
        <taxon>Fungi</taxon>
        <taxon>Fungi incertae sedis</taxon>
        <taxon>Chytridiomycota</taxon>
        <taxon>Chytridiomycota incertae sedis</taxon>
        <taxon>Chytridiomycetes</taxon>
        <taxon>Synchytriales</taxon>
        <taxon>Synchytriaceae</taxon>
        <taxon>Synchytrium</taxon>
    </lineage>
</organism>
<evidence type="ECO:0000313" key="2">
    <source>
        <dbReference type="EMBL" id="TPX44838.1"/>
    </source>
</evidence>
<dbReference type="Proteomes" id="UP000317494">
    <property type="component" value="Unassembled WGS sequence"/>
</dbReference>
<evidence type="ECO:0000313" key="3">
    <source>
        <dbReference type="Proteomes" id="UP000317494"/>
    </source>
</evidence>
<dbReference type="EMBL" id="QEAN01000164">
    <property type="protein sequence ID" value="TPX44838.1"/>
    <property type="molecule type" value="Genomic_DNA"/>
</dbReference>
<reference evidence="2 3" key="1">
    <citation type="journal article" date="2019" name="Sci. Rep.">
        <title>Comparative genomics of chytrid fungi reveal insights into the obligate biotrophic and pathogenic lifestyle of Synchytrium endobioticum.</title>
        <authorList>
            <person name="van de Vossenberg B.T.L.H."/>
            <person name="Warris S."/>
            <person name="Nguyen H.D.T."/>
            <person name="van Gent-Pelzer M.P.E."/>
            <person name="Joly D.L."/>
            <person name="van de Geest H.C."/>
            <person name="Bonants P.J.M."/>
            <person name="Smith D.S."/>
            <person name="Levesque C.A."/>
            <person name="van der Lee T.A.J."/>
        </authorList>
    </citation>
    <scope>NUCLEOTIDE SEQUENCE [LARGE SCALE GENOMIC DNA]</scope>
    <source>
        <strain evidence="2 3">MB42</strain>
    </source>
</reference>
<name>A0A507D0N2_9FUNG</name>
<sequence length="134" mass="15258">MWMPCDAQSGGCSGDVSSVEGNRPGWMPSHVDTSELTTCIAECAARGRQGYYVKRDSCTFTSIQVFNSGNGPPHVDAVVRRLLKRMFQDARIQLHHGSMRRKRLRRIKMLVFLACQEYFIVLDTLFHKQHLVTI</sequence>
<evidence type="ECO:0000256" key="1">
    <source>
        <dbReference type="SAM" id="Phobius"/>
    </source>
</evidence>
<gene>
    <name evidence="2" type="ORF">SeMB42_g04187</name>
</gene>
<protein>
    <submittedName>
        <fullName evidence="2">Uncharacterized protein</fullName>
    </submittedName>
</protein>
<keyword evidence="1" id="KW-0472">Membrane</keyword>
<keyword evidence="1" id="KW-0812">Transmembrane</keyword>
<dbReference type="AlphaFoldDB" id="A0A507D0N2"/>
<dbReference type="VEuPathDB" id="FungiDB:SeMB42_g04187"/>
<accession>A0A507D0N2</accession>
<proteinExistence type="predicted"/>